<proteinExistence type="predicted"/>
<dbReference type="KEGG" id="aco:Amico_0797"/>
<protein>
    <submittedName>
        <fullName evidence="3">Pyruvate/ketoisovalerate oxidoreductase</fullName>
    </submittedName>
</protein>
<name>D5EEE8_AMICL</name>
<sequence>MSRYEIRFAGSGGQGIILAAVIAGEAAALYEENLYVVQTQSYGPEARGGKSKAEVVISTVPIDYPKVTRPNLQVILTQQACEEFSADTLPGGRIIFDDSFVTDFPQVDAYIYQLPISRIAREQLGRELVTNMVALGAVARVLELENIVRPESVKKAILEKVPAGTKELNAKAFDEGYQVFKKSLHL</sequence>
<dbReference type="PANTHER" id="PTHR42730:SF1">
    <property type="entry name" value="2-OXOGLUTARATE SYNTHASE SUBUNIT KORC"/>
    <property type="match status" value="1"/>
</dbReference>
<keyword evidence="1" id="KW-0560">Oxidoreductase</keyword>
<evidence type="ECO:0000256" key="1">
    <source>
        <dbReference type="ARBA" id="ARBA00023002"/>
    </source>
</evidence>
<dbReference type="AlphaFoldDB" id="D5EEE8"/>
<accession>D5EEE8</accession>
<dbReference type="EMBL" id="CP001997">
    <property type="protein sequence ID" value="ADE56930.1"/>
    <property type="molecule type" value="Genomic_DNA"/>
</dbReference>
<dbReference type="Proteomes" id="UP000002366">
    <property type="component" value="Chromosome"/>
</dbReference>
<evidence type="ECO:0000259" key="2">
    <source>
        <dbReference type="Pfam" id="PF01558"/>
    </source>
</evidence>
<dbReference type="HOGENOM" id="CLU_087284_0_0_0"/>
<feature type="domain" description="Pyruvate/ketoisovalerate oxidoreductase catalytic" evidence="2">
    <location>
        <begin position="12"/>
        <end position="178"/>
    </location>
</feature>
<organism evidence="3 4">
    <name type="scientific">Aminobacterium colombiense (strain DSM 12261 / ALA-1)</name>
    <dbReference type="NCBI Taxonomy" id="572547"/>
    <lineage>
        <taxon>Bacteria</taxon>
        <taxon>Thermotogati</taxon>
        <taxon>Synergistota</taxon>
        <taxon>Synergistia</taxon>
        <taxon>Synergistales</taxon>
        <taxon>Aminobacteriaceae</taxon>
        <taxon>Aminobacterium</taxon>
    </lineage>
</organism>
<dbReference type="GO" id="GO:0016903">
    <property type="term" value="F:oxidoreductase activity, acting on the aldehyde or oxo group of donors"/>
    <property type="evidence" value="ECO:0007669"/>
    <property type="project" value="InterPro"/>
</dbReference>
<gene>
    <name evidence="3" type="ordered locus">Amico_0797</name>
</gene>
<evidence type="ECO:0000313" key="3">
    <source>
        <dbReference type="EMBL" id="ADE56930.1"/>
    </source>
</evidence>
<dbReference type="PANTHER" id="PTHR42730">
    <property type="entry name" value="2-OXOGLUTARATE SYNTHASE SUBUNIT KORC"/>
    <property type="match status" value="1"/>
</dbReference>
<dbReference type="RefSeq" id="WP_013048196.1">
    <property type="nucleotide sequence ID" value="NC_014011.1"/>
</dbReference>
<dbReference type="InterPro" id="IPR019752">
    <property type="entry name" value="Pyrv/ketoisovalerate_OxRed_cat"/>
</dbReference>
<dbReference type="InterPro" id="IPR002869">
    <property type="entry name" value="Pyrv_flavodox_OxRed_cen"/>
</dbReference>
<dbReference type="eggNOG" id="COG1014">
    <property type="taxonomic scope" value="Bacteria"/>
</dbReference>
<evidence type="ECO:0000313" key="4">
    <source>
        <dbReference type="Proteomes" id="UP000002366"/>
    </source>
</evidence>
<keyword evidence="4" id="KW-1185">Reference proteome</keyword>
<keyword evidence="3" id="KW-0670">Pyruvate</keyword>
<dbReference type="STRING" id="572547.Amico_0797"/>
<dbReference type="Gene3D" id="3.40.920.10">
    <property type="entry name" value="Pyruvate-ferredoxin oxidoreductase, PFOR, domain III"/>
    <property type="match status" value="1"/>
</dbReference>
<reference evidence="3 4" key="1">
    <citation type="journal article" date="2010" name="Stand. Genomic Sci.">
        <title>Complete genome sequence of Aminobacterium colombiense type strain (ALA-1).</title>
        <authorList>
            <person name="Chertkov O."/>
            <person name="Sikorski J."/>
            <person name="Brambilla E."/>
            <person name="Lapidus A."/>
            <person name="Copeland A."/>
            <person name="Glavina Del Rio T."/>
            <person name="Nolan M."/>
            <person name="Lucas S."/>
            <person name="Tice H."/>
            <person name="Cheng J.F."/>
            <person name="Han C."/>
            <person name="Detter J.C."/>
            <person name="Bruce D."/>
            <person name="Tapia R."/>
            <person name="Goodwin L."/>
            <person name="Pitluck S."/>
            <person name="Liolios K."/>
            <person name="Ivanova N."/>
            <person name="Mavromatis K."/>
            <person name="Ovchinnikova G."/>
            <person name="Pati A."/>
            <person name="Chen A."/>
            <person name="Palaniappan K."/>
            <person name="Land M."/>
            <person name="Hauser L."/>
            <person name="Chang Y.J."/>
            <person name="Jeffries C.D."/>
            <person name="Spring S."/>
            <person name="Rohde M."/>
            <person name="Goker M."/>
            <person name="Bristow J."/>
            <person name="Eisen J.A."/>
            <person name="Markowitz V."/>
            <person name="Hugenholtz P."/>
            <person name="Kyrpides N.C."/>
            <person name="Klenk H.P."/>
        </authorList>
    </citation>
    <scope>NUCLEOTIDE SEQUENCE [LARGE SCALE GENOMIC DNA]</scope>
    <source>
        <strain evidence="4">DSM 12261 / ALA-1</strain>
    </source>
</reference>
<dbReference type="SUPFAM" id="SSF53323">
    <property type="entry name" value="Pyruvate-ferredoxin oxidoreductase, PFOR, domain III"/>
    <property type="match status" value="1"/>
</dbReference>
<dbReference type="InterPro" id="IPR052554">
    <property type="entry name" value="2-oxoglutarate_synth_KorC"/>
</dbReference>
<dbReference type="Pfam" id="PF01558">
    <property type="entry name" value="POR"/>
    <property type="match status" value="1"/>
</dbReference>